<dbReference type="InterPro" id="IPR021109">
    <property type="entry name" value="Peptidase_aspartic_dom_sf"/>
</dbReference>
<dbReference type="PANTHER" id="PTHR33067">
    <property type="entry name" value="RNA-DIRECTED DNA POLYMERASE-RELATED"/>
    <property type="match status" value="1"/>
</dbReference>
<dbReference type="Proteomes" id="UP000257109">
    <property type="component" value="Unassembled WGS sequence"/>
</dbReference>
<accession>A0A371GV67</accession>
<gene>
    <name evidence="1" type="ORF">CR513_23176</name>
</gene>
<keyword evidence="2" id="KW-1185">Reference proteome</keyword>
<dbReference type="AlphaFoldDB" id="A0A371GV67"/>
<dbReference type="OrthoDB" id="1434404at2759"/>
<evidence type="ECO:0000313" key="1">
    <source>
        <dbReference type="EMBL" id="RDX94447.1"/>
    </source>
</evidence>
<feature type="non-terminal residue" evidence="1">
    <location>
        <position position="1"/>
    </location>
</feature>
<dbReference type="EMBL" id="QJKJ01004372">
    <property type="protein sequence ID" value="RDX94447.1"/>
    <property type="molecule type" value="Genomic_DNA"/>
</dbReference>
<name>A0A371GV67_MUCPR</name>
<dbReference type="Gene3D" id="2.40.70.10">
    <property type="entry name" value="Acid Proteases"/>
    <property type="match status" value="1"/>
</dbReference>
<reference evidence="1" key="1">
    <citation type="submission" date="2018-05" db="EMBL/GenBank/DDBJ databases">
        <title>Draft genome of Mucuna pruriens seed.</title>
        <authorList>
            <person name="Nnadi N.E."/>
            <person name="Vos R."/>
            <person name="Hasami M.H."/>
            <person name="Devisetty U.K."/>
            <person name="Aguiy J.C."/>
        </authorList>
    </citation>
    <scope>NUCLEOTIDE SEQUENCE [LARGE SCALE GENOMIC DNA]</scope>
    <source>
        <strain evidence="1">JCA_2017</strain>
    </source>
</reference>
<dbReference type="PANTHER" id="PTHR33067:SF15">
    <property type="entry name" value="RNA-DIRECTED DNA POLYMERASE"/>
    <property type="match status" value="1"/>
</dbReference>
<organism evidence="1 2">
    <name type="scientific">Mucuna pruriens</name>
    <name type="common">Velvet bean</name>
    <name type="synonym">Dolichos pruriens</name>
    <dbReference type="NCBI Taxonomy" id="157652"/>
    <lineage>
        <taxon>Eukaryota</taxon>
        <taxon>Viridiplantae</taxon>
        <taxon>Streptophyta</taxon>
        <taxon>Embryophyta</taxon>
        <taxon>Tracheophyta</taxon>
        <taxon>Spermatophyta</taxon>
        <taxon>Magnoliopsida</taxon>
        <taxon>eudicotyledons</taxon>
        <taxon>Gunneridae</taxon>
        <taxon>Pentapetalae</taxon>
        <taxon>rosids</taxon>
        <taxon>fabids</taxon>
        <taxon>Fabales</taxon>
        <taxon>Fabaceae</taxon>
        <taxon>Papilionoideae</taxon>
        <taxon>50 kb inversion clade</taxon>
        <taxon>NPAAA clade</taxon>
        <taxon>indigoferoid/millettioid clade</taxon>
        <taxon>Phaseoleae</taxon>
        <taxon>Mucuna</taxon>
    </lineage>
</organism>
<protein>
    <submittedName>
        <fullName evidence="1">Uncharacterized protein</fullName>
    </submittedName>
</protein>
<sequence>MLDLGASINVMPSSIYMSLNFGDLEPIGMFCVALRYFRRCFVQVNELIFPADFYVLDMEDKVFGKGSTLIMGRPFFMTTRTKIDVHVKTLSMEFDDNLV</sequence>
<proteinExistence type="predicted"/>
<evidence type="ECO:0000313" key="2">
    <source>
        <dbReference type="Proteomes" id="UP000257109"/>
    </source>
</evidence>
<comment type="caution">
    <text evidence="1">The sequence shown here is derived from an EMBL/GenBank/DDBJ whole genome shotgun (WGS) entry which is preliminary data.</text>
</comment>